<name>A0A0P1FII8_9RHOB</name>
<evidence type="ECO:0000313" key="1">
    <source>
        <dbReference type="EMBL" id="CUH61259.1"/>
    </source>
</evidence>
<dbReference type="Proteomes" id="UP000051298">
    <property type="component" value="Unassembled WGS sequence"/>
</dbReference>
<dbReference type="RefSeq" id="WP_072936632.1">
    <property type="nucleotide sequence ID" value="NZ_CYRX01000031.1"/>
</dbReference>
<dbReference type="eggNOG" id="ENOG5030IJK">
    <property type="taxonomic scope" value="Bacteria"/>
</dbReference>
<protein>
    <submittedName>
        <fullName evidence="1">Uncharacterized protein</fullName>
    </submittedName>
</protein>
<dbReference type="EMBL" id="CYRX01000031">
    <property type="protein sequence ID" value="CUH61259.1"/>
    <property type="molecule type" value="Genomic_DNA"/>
</dbReference>
<dbReference type="AlphaFoldDB" id="A0A0P1FII8"/>
<gene>
    <name evidence="1" type="ORF">THS5294_02562</name>
</gene>
<dbReference type="STRING" id="266809.PM03_12625"/>
<sequence length="228" mass="24521">MFDKSDMSLLAVGFVAVGLVLAAVDAGRPFAGPPVDLVTGDLPSVRGDVPLGAAPQQVDIQNVSVDLGAGFAAEILESYVLTGRVVTRKPYRFDAVSAVSPLDLGIIYGELLDSEYDARVRYRTGTRMIRFQADDTRTMPHDWDHLVTNNHLIPADAAVKAALMAVEVGQAVQIRGYLVSVMGDGLRPWTSSRVRSDGFPAGCEIILVRSVEVLPQGNAVRHARADHK</sequence>
<evidence type="ECO:0000313" key="2">
    <source>
        <dbReference type="Proteomes" id="UP000051298"/>
    </source>
</evidence>
<accession>A0A0P1FII8</accession>
<organism evidence="1 2">
    <name type="scientific">Thalassobacter stenotrophicus</name>
    <dbReference type="NCBI Taxonomy" id="266809"/>
    <lineage>
        <taxon>Bacteria</taxon>
        <taxon>Pseudomonadati</taxon>
        <taxon>Pseudomonadota</taxon>
        <taxon>Alphaproteobacteria</taxon>
        <taxon>Rhodobacterales</taxon>
        <taxon>Roseobacteraceae</taxon>
        <taxon>Thalassobacter</taxon>
    </lineage>
</organism>
<reference evidence="1 2" key="1">
    <citation type="submission" date="2015-09" db="EMBL/GenBank/DDBJ databases">
        <authorList>
            <consortium name="Swine Surveillance"/>
        </authorList>
    </citation>
    <scope>NUCLEOTIDE SEQUENCE [LARGE SCALE GENOMIC DNA]</scope>
    <source>
        <strain evidence="1 2">CECT 5294</strain>
    </source>
</reference>
<proteinExistence type="predicted"/>